<dbReference type="AlphaFoldDB" id="A0A1M4W265"/>
<gene>
    <name evidence="3" type="ORF">SAMN05444274_102288</name>
</gene>
<sequence>MKKIILVVLMVCFSVGAFSYEKRNLLQKEAAACNLNQELIADFSEIGFPDYAERTFWNALPEVVRSQYIGQAEKYLDYNWPVVKATDYLEIIRSGDRRQEVYAAPRAALVALVMGELTEGEGRFTDQIVNGVWYYSEQTWWGWSAHLTAQKAPHGLPDADEPVIDLGVGEIANILSWTWFLFKDEFDKIHPLIAKRLKDEIMKKAVVPYYERNDFWWQGLDGTREVNNWNPWTNHNMLTAILILEDNQQQKIKGVQKVVRSLDEFVNVYPDDGGCDEGPSYWGRAGASLYQCLDLLKRATNGKFNVYDNQLIKNMGNYIYKAYINYPYFINFADADATTGGRPQIIYSYGKDIGDPVMQKFGAFLAQKQAWGEKTPGGKVDEQIMQLMYLKEIENADAENALVSDFWLPQTQVAGARDKAGSSDGFFFAAKGGHNAESHNHNDLGSFVLYFDGKPCLVDIGRETYTAKTFSSRRYEIWTMQSQFHNLPKINGVDQMQGRKYVATNTNFKADAKKAVFSTDIFNAYPEQAAVKKWVRSYELDRGKRFVVRDDYELEKVLEEPTTINFVTYCDVSELHPGVLLLKGDGFKLEMKYNSKSVSPEIEFIKVTDNGLKRYWPDGITRIVFTVNNSKTKGKNEIVITDAR</sequence>
<accession>A0A1M4W265</accession>
<proteinExistence type="predicted"/>
<evidence type="ECO:0000259" key="2">
    <source>
        <dbReference type="Pfam" id="PF07940"/>
    </source>
</evidence>
<evidence type="ECO:0000313" key="4">
    <source>
        <dbReference type="Proteomes" id="UP000184164"/>
    </source>
</evidence>
<protein>
    <submittedName>
        <fullName evidence="3">Heparinase II/III-like protein</fullName>
    </submittedName>
</protein>
<dbReference type="EMBL" id="FQUM01000002">
    <property type="protein sequence ID" value="SHE75213.1"/>
    <property type="molecule type" value="Genomic_DNA"/>
</dbReference>
<evidence type="ECO:0000256" key="1">
    <source>
        <dbReference type="ARBA" id="ARBA00004196"/>
    </source>
</evidence>
<keyword evidence="4" id="KW-1185">Reference proteome</keyword>
<dbReference type="RefSeq" id="WP_072999391.1">
    <property type="nucleotide sequence ID" value="NZ_FQUM01000002.1"/>
</dbReference>
<dbReference type="Proteomes" id="UP000184164">
    <property type="component" value="Unassembled WGS sequence"/>
</dbReference>
<name>A0A1M4W265_9BACT</name>
<dbReference type="Gene3D" id="1.50.10.100">
    <property type="entry name" value="Chondroitin AC/alginate lyase"/>
    <property type="match status" value="1"/>
</dbReference>
<dbReference type="InterPro" id="IPR008929">
    <property type="entry name" value="Chondroitin_lyas"/>
</dbReference>
<dbReference type="OrthoDB" id="9793856at2"/>
<dbReference type="Pfam" id="PF07940">
    <property type="entry name" value="Hepar_II_III_C"/>
    <property type="match status" value="1"/>
</dbReference>
<comment type="subcellular location">
    <subcellularLocation>
        <location evidence="1">Cell envelope</location>
    </subcellularLocation>
</comment>
<reference evidence="4" key="1">
    <citation type="submission" date="2016-11" db="EMBL/GenBank/DDBJ databases">
        <authorList>
            <person name="Varghese N."/>
            <person name="Submissions S."/>
        </authorList>
    </citation>
    <scope>NUCLEOTIDE SEQUENCE [LARGE SCALE GENOMIC DNA]</scope>
    <source>
        <strain evidence="4">DSM 26910</strain>
    </source>
</reference>
<organism evidence="3 4">
    <name type="scientific">Mariniphaga anaerophila</name>
    <dbReference type="NCBI Taxonomy" id="1484053"/>
    <lineage>
        <taxon>Bacteria</taxon>
        <taxon>Pseudomonadati</taxon>
        <taxon>Bacteroidota</taxon>
        <taxon>Bacteroidia</taxon>
        <taxon>Marinilabiliales</taxon>
        <taxon>Prolixibacteraceae</taxon>
        <taxon>Mariniphaga</taxon>
    </lineage>
</organism>
<evidence type="ECO:0000313" key="3">
    <source>
        <dbReference type="EMBL" id="SHE75213.1"/>
    </source>
</evidence>
<dbReference type="STRING" id="1484053.SAMN05444274_102288"/>
<feature type="domain" description="Heparinase II/III-like C-terminal" evidence="2">
    <location>
        <begin position="429"/>
        <end position="556"/>
    </location>
</feature>
<dbReference type="GO" id="GO:0030313">
    <property type="term" value="C:cell envelope"/>
    <property type="evidence" value="ECO:0007669"/>
    <property type="project" value="UniProtKB-SubCell"/>
</dbReference>
<dbReference type="Gene3D" id="2.70.98.70">
    <property type="match status" value="1"/>
</dbReference>
<dbReference type="SUPFAM" id="SSF48230">
    <property type="entry name" value="Chondroitin AC/alginate lyase"/>
    <property type="match status" value="1"/>
</dbReference>
<dbReference type="InterPro" id="IPR012480">
    <property type="entry name" value="Hepar_II_III_C"/>
</dbReference>
<dbReference type="GO" id="GO:0016829">
    <property type="term" value="F:lyase activity"/>
    <property type="evidence" value="ECO:0007669"/>
    <property type="project" value="InterPro"/>
</dbReference>